<protein>
    <submittedName>
        <fullName evidence="20">Protein involved in polysaccharide export with SLBB domain</fullName>
    </submittedName>
</protein>
<dbReference type="AlphaFoldDB" id="A0A7W8E2U3"/>
<feature type="domain" description="SLBB" evidence="19">
    <location>
        <begin position="253"/>
        <end position="329"/>
    </location>
</feature>
<evidence type="ECO:0000256" key="3">
    <source>
        <dbReference type="ARBA" id="ARBA00022448"/>
    </source>
</evidence>
<evidence type="ECO:0000256" key="11">
    <source>
        <dbReference type="ARBA" id="ARBA00023136"/>
    </source>
</evidence>
<feature type="domain" description="Soluble ligand binding" evidence="18">
    <location>
        <begin position="336"/>
        <end position="381"/>
    </location>
</feature>
<gene>
    <name evidence="20" type="ORF">HDF16_001958</name>
</gene>
<feature type="region of interest" description="Disordered" evidence="15">
    <location>
        <begin position="480"/>
        <end position="553"/>
    </location>
</feature>
<evidence type="ECO:0000256" key="15">
    <source>
        <dbReference type="SAM" id="MobiDB-lite"/>
    </source>
</evidence>
<keyword evidence="8" id="KW-0625">Polysaccharide transport</keyword>
<dbReference type="Proteomes" id="UP000540989">
    <property type="component" value="Unassembled WGS sequence"/>
</dbReference>
<dbReference type="EMBL" id="JACHIP010000002">
    <property type="protein sequence ID" value="MBB5057273.1"/>
    <property type="molecule type" value="Genomic_DNA"/>
</dbReference>
<evidence type="ECO:0000259" key="18">
    <source>
        <dbReference type="Pfam" id="PF10531"/>
    </source>
</evidence>
<accession>A0A7W8E2U3</accession>
<evidence type="ECO:0000256" key="16">
    <source>
        <dbReference type="SAM" id="SignalP"/>
    </source>
</evidence>
<evidence type="ECO:0000256" key="4">
    <source>
        <dbReference type="ARBA" id="ARBA00022452"/>
    </source>
</evidence>
<dbReference type="Pfam" id="PF10531">
    <property type="entry name" value="SLBB"/>
    <property type="match status" value="3"/>
</dbReference>
<sequence>MSCRKIETSAWFATILLAAFLGQAHGQQTTGTGVDGILADQQNGTSSDPQTGNPLLNSFGQPRSSADSRQQDNGQQSNGQQDIGQQDSRQQDSRQQINGVNLQNAPEQDRTALDERRSAATSSRDLNQLPPDPPTEFQRLVQSSTGRMLPLYGSRLFRNAPSTFAPLDRVPVPLDYVIGPGDELLIQVWGQVTLNARYTVDRAGNIYVPQVGTVRVAGLPFAQLQSFLKAQMGRVFRNFDLNVNMGQLRSIQIFVVGQARRPGSYTVSSLSTLVDALFVTGGPTPQGSLRHIQLKRAGDVVVDFDLYDLLQRGDKSKDAPLLPGDVIYIPPVGLQVAIAGSVNAPAIYELKSTNSTVAEALALAAGPTSVASETRARLEHVDAHSMRSVTDLTLDQSGLSTTLRDGDILELAAVTDRFRNGVTLHGNVANPGHYAWKPGMRVGDLIPDRDALITRDYWLRRGRLGEPVLTYTPYCPRETTPAKTAETSPANTAVSGDCIPIPAAESLSPNDPRQSTGRIAPQSNSSAAASGSTRGTASAAVGRMEGEFQPRNDVTLSAPDIDWSYAVVERQDKSTLTTSLIPFNLGRLVLDGDASQNIELQPSDVVTIFSKADIRVPQTQQTRFVRLEGEFLSSGVYSVMPGETLQHLVARAGGLTSDAYLYGSEFTRESTRRIQQQRLNEYVDQISLQAGINAANSAGRNISAVDTAAAAALQGQNQNIISSLRQARASGRIVLNLQPDTSAASELPALSLENGDTFIVPHRPSTVSVAGAVYNPNTFLFEPGRRVGYYVGLAGGANHDADRKRAYVIRADGSVISKQQISSLRRNAFDSLHVYPGDTVIVPLNLNKGATLRNVVDIAQIFGQFGIALAAANVIF</sequence>
<evidence type="ECO:0000256" key="6">
    <source>
        <dbReference type="ARBA" id="ARBA00022692"/>
    </source>
</evidence>
<reference evidence="20 21" key="1">
    <citation type="submission" date="2020-08" db="EMBL/GenBank/DDBJ databases">
        <title>Genomic Encyclopedia of Type Strains, Phase IV (KMG-V): Genome sequencing to study the core and pangenomes of soil and plant-associated prokaryotes.</title>
        <authorList>
            <person name="Whitman W."/>
        </authorList>
    </citation>
    <scope>NUCLEOTIDE SEQUENCE [LARGE SCALE GENOMIC DNA]</scope>
    <source>
        <strain evidence="20 21">M8UP14</strain>
    </source>
</reference>
<feature type="domain" description="Soluble ligand binding" evidence="18">
    <location>
        <begin position="767"/>
        <end position="816"/>
    </location>
</feature>
<keyword evidence="5" id="KW-0762">Sugar transport</keyword>
<dbReference type="RefSeq" id="WP_184215886.1">
    <property type="nucleotide sequence ID" value="NZ_JACHIP010000002.1"/>
</dbReference>
<feature type="region of interest" description="Disordered" evidence="15">
    <location>
        <begin position="33"/>
        <end position="135"/>
    </location>
</feature>
<evidence type="ECO:0000313" key="21">
    <source>
        <dbReference type="Proteomes" id="UP000540989"/>
    </source>
</evidence>
<comment type="caution">
    <text evidence="20">The sequence shown here is derived from an EMBL/GenBank/DDBJ whole genome shotgun (WGS) entry which is preliminary data.</text>
</comment>
<dbReference type="GO" id="GO:0046930">
    <property type="term" value="C:pore complex"/>
    <property type="evidence" value="ECO:0007669"/>
    <property type="project" value="UniProtKB-KW"/>
</dbReference>
<feature type="compositionally biased region" description="Basic and acidic residues" evidence="15">
    <location>
        <begin position="107"/>
        <end position="118"/>
    </location>
</feature>
<keyword evidence="4" id="KW-1134">Transmembrane beta strand</keyword>
<keyword evidence="14" id="KW-0449">Lipoprotein</keyword>
<evidence type="ECO:0000259" key="19">
    <source>
        <dbReference type="Pfam" id="PF22461"/>
    </source>
</evidence>
<evidence type="ECO:0000256" key="1">
    <source>
        <dbReference type="ARBA" id="ARBA00004571"/>
    </source>
</evidence>
<evidence type="ECO:0000256" key="5">
    <source>
        <dbReference type="ARBA" id="ARBA00022597"/>
    </source>
</evidence>
<keyword evidence="9" id="KW-0406">Ion transport</keyword>
<dbReference type="InterPro" id="IPR049712">
    <property type="entry name" value="Poly_export"/>
</dbReference>
<feature type="compositionally biased region" description="Low complexity" evidence="15">
    <location>
        <begin position="523"/>
        <end position="540"/>
    </location>
</feature>
<dbReference type="PANTHER" id="PTHR33619">
    <property type="entry name" value="POLYSACCHARIDE EXPORT PROTEIN GFCE-RELATED"/>
    <property type="match status" value="1"/>
</dbReference>
<comment type="similarity">
    <text evidence="2">Belongs to the BexD/CtrA/VexA family.</text>
</comment>
<evidence type="ECO:0000259" key="17">
    <source>
        <dbReference type="Pfam" id="PF02563"/>
    </source>
</evidence>
<evidence type="ECO:0000256" key="7">
    <source>
        <dbReference type="ARBA" id="ARBA00022729"/>
    </source>
</evidence>
<dbReference type="InterPro" id="IPR003715">
    <property type="entry name" value="Poly_export_N"/>
</dbReference>
<dbReference type="InterPro" id="IPR019554">
    <property type="entry name" value="Soluble_ligand-bd"/>
</dbReference>
<dbReference type="Pfam" id="PF22461">
    <property type="entry name" value="SLBB_2"/>
    <property type="match status" value="1"/>
</dbReference>
<keyword evidence="12" id="KW-0564">Palmitate</keyword>
<evidence type="ECO:0000256" key="2">
    <source>
        <dbReference type="ARBA" id="ARBA00009450"/>
    </source>
</evidence>
<keyword evidence="11" id="KW-0472">Membrane</keyword>
<keyword evidence="21" id="KW-1185">Reference proteome</keyword>
<evidence type="ECO:0000256" key="13">
    <source>
        <dbReference type="ARBA" id="ARBA00023237"/>
    </source>
</evidence>
<feature type="compositionally biased region" description="Polar residues" evidence="15">
    <location>
        <begin position="40"/>
        <end position="68"/>
    </location>
</feature>
<evidence type="ECO:0000256" key="8">
    <source>
        <dbReference type="ARBA" id="ARBA00023047"/>
    </source>
</evidence>
<feature type="compositionally biased region" description="Polar residues" evidence="15">
    <location>
        <begin position="507"/>
        <end position="517"/>
    </location>
</feature>
<dbReference type="InterPro" id="IPR054765">
    <property type="entry name" value="SLBB_dom"/>
</dbReference>
<evidence type="ECO:0000313" key="20">
    <source>
        <dbReference type="EMBL" id="MBB5057273.1"/>
    </source>
</evidence>
<organism evidence="20 21">
    <name type="scientific">Granulicella aggregans</name>
    <dbReference type="NCBI Taxonomy" id="474949"/>
    <lineage>
        <taxon>Bacteria</taxon>
        <taxon>Pseudomonadati</taxon>
        <taxon>Acidobacteriota</taxon>
        <taxon>Terriglobia</taxon>
        <taxon>Terriglobales</taxon>
        <taxon>Acidobacteriaceae</taxon>
        <taxon>Granulicella</taxon>
    </lineage>
</organism>
<evidence type="ECO:0000256" key="9">
    <source>
        <dbReference type="ARBA" id="ARBA00023065"/>
    </source>
</evidence>
<dbReference type="GO" id="GO:0006811">
    <property type="term" value="P:monoatomic ion transport"/>
    <property type="evidence" value="ECO:0007669"/>
    <property type="project" value="UniProtKB-KW"/>
</dbReference>
<keyword evidence="7 16" id="KW-0732">Signal</keyword>
<keyword evidence="3" id="KW-0813">Transport</keyword>
<evidence type="ECO:0000256" key="14">
    <source>
        <dbReference type="ARBA" id="ARBA00023288"/>
    </source>
</evidence>
<feature type="domain" description="Soluble ligand binding" evidence="18">
    <location>
        <begin position="635"/>
        <end position="660"/>
    </location>
</feature>
<keyword evidence="10" id="KW-0626">Porin</keyword>
<dbReference type="GO" id="GO:0015159">
    <property type="term" value="F:polysaccharide transmembrane transporter activity"/>
    <property type="evidence" value="ECO:0007669"/>
    <property type="project" value="InterPro"/>
</dbReference>
<dbReference type="GO" id="GO:0015288">
    <property type="term" value="F:porin activity"/>
    <property type="evidence" value="ECO:0007669"/>
    <property type="project" value="UniProtKB-KW"/>
</dbReference>
<dbReference type="PANTHER" id="PTHR33619:SF3">
    <property type="entry name" value="POLYSACCHARIDE EXPORT PROTEIN GFCE-RELATED"/>
    <property type="match status" value="1"/>
</dbReference>
<feature type="signal peptide" evidence="16">
    <location>
        <begin position="1"/>
        <end position="26"/>
    </location>
</feature>
<feature type="domain" description="Polysaccharide export protein N-terminal" evidence="17">
    <location>
        <begin position="172"/>
        <end position="245"/>
    </location>
</feature>
<feature type="compositionally biased region" description="Low complexity" evidence="15">
    <location>
        <begin position="71"/>
        <end position="97"/>
    </location>
</feature>
<proteinExistence type="inferred from homology"/>
<evidence type="ECO:0000256" key="10">
    <source>
        <dbReference type="ARBA" id="ARBA00023114"/>
    </source>
</evidence>
<dbReference type="Gene3D" id="3.30.1950.10">
    <property type="entry name" value="wza like domain"/>
    <property type="match status" value="1"/>
</dbReference>
<keyword evidence="13" id="KW-0998">Cell outer membrane</keyword>
<name>A0A7W8E2U3_9BACT</name>
<comment type="subcellular location">
    <subcellularLocation>
        <location evidence="1">Cell outer membrane</location>
        <topology evidence="1">Multi-pass membrane protein</topology>
    </subcellularLocation>
</comment>
<keyword evidence="6" id="KW-0812">Transmembrane</keyword>
<dbReference type="Gene3D" id="3.10.560.10">
    <property type="entry name" value="Outer membrane lipoprotein wza domain like"/>
    <property type="match status" value="4"/>
</dbReference>
<dbReference type="GO" id="GO:0009279">
    <property type="term" value="C:cell outer membrane"/>
    <property type="evidence" value="ECO:0007669"/>
    <property type="project" value="UniProtKB-SubCell"/>
</dbReference>
<evidence type="ECO:0000256" key="12">
    <source>
        <dbReference type="ARBA" id="ARBA00023139"/>
    </source>
</evidence>
<feature type="chain" id="PRO_5030617561" evidence="16">
    <location>
        <begin position="27"/>
        <end position="876"/>
    </location>
</feature>
<dbReference type="Pfam" id="PF02563">
    <property type="entry name" value="Poly_export"/>
    <property type="match status" value="1"/>
</dbReference>
<feature type="compositionally biased region" description="Polar residues" evidence="15">
    <location>
        <begin position="481"/>
        <end position="494"/>
    </location>
</feature>